<gene>
    <name evidence="3" type="ORF">FTUN_0236</name>
</gene>
<dbReference type="EMBL" id="CP053452">
    <property type="protein sequence ID" value="QJW92739.1"/>
    <property type="molecule type" value="Genomic_DNA"/>
</dbReference>
<dbReference type="SUPFAM" id="SSF52317">
    <property type="entry name" value="Class I glutamine amidotransferase-like"/>
    <property type="match status" value="1"/>
</dbReference>
<keyword evidence="1" id="KW-0812">Transmembrane</keyword>
<dbReference type="Proteomes" id="UP000503447">
    <property type="component" value="Chromosome"/>
</dbReference>
<evidence type="ECO:0000313" key="3">
    <source>
        <dbReference type="EMBL" id="QJW92739.1"/>
    </source>
</evidence>
<keyword evidence="1" id="KW-0472">Membrane</keyword>
<protein>
    <recommendedName>
        <fullName evidence="5">Glutamine amidotransferase domain-containing protein</fullName>
    </recommendedName>
</protein>
<feature type="transmembrane region" description="Helical" evidence="1">
    <location>
        <begin position="424"/>
        <end position="445"/>
    </location>
</feature>
<feature type="transmembrane region" description="Helical" evidence="1">
    <location>
        <begin position="457"/>
        <end position="475"/>
    </location>
</feature>
<evidence type="ECO:0008006" key="5">
    <source>
        <dbReference type="Google" id="ProtNLM"/>
    </source>
</evidence>
<keyword evidence="2" id="KW-0732">Signal</keyword>
<sequence>MSTVVTIRRFLSAAFALLLLAPPAPAKDKVKITGVGVGFPVAGRDEGVAKFGAWAPVFVSFELLGEVSEPAELLIEAPDADEIGTTLAVPVDLTGLAPGTKVFAPDRGALGYVRPAGSSAEVTVTVRTAKGALLSEPFRLRLRPREALAYVVLAVGGRPAGFELPKPSTGGEVGPLRNGRIDLGHVSTLAQLPDQWFGYDAADLVVLNTGTAAPEFLEQLFVSDAPADVRKRDALFEWVRRGGRLVVSVGANAALVARFKHLAPLLPYAVNAAGPTRTADAVALYWSAGSGGQTGIVSGALGARGGPPFPLANIVPQPGKPARVLIPPPGRSTDDPRPVAAQSAFGLGRVTVIGFDLDRAPFAEFAQRPEFWDWVLREGGANRASGGGDGKARPAGALSEEEDEAAVAIRQHNDTFDGVAVVSFGWIAVLIVLYILLIGPVEYFFLKRVLGRLELTWVTFPVIVLTVSAAAYFTADAIKGRELKVNKVDVVDIDPASNRVYGTTWFTVFSPRIDTYTVGVSPNDGWGADALAKGATVNWLGAPRGGRPGLVRRKYAIHSDGADVADGLENVPIQVWSTKAFSANWSDRLGASAVRSALVHPPGDPTKVIGTFAHDLPVPALTECVVFYAGQAYPLTGDVILRNEPVRVVLDQGTATNQWLQTKGQLDALLNRVQSYAERPGPKAGQRPAQQVAAFSGALPLWGVLFHEGALKNEEGVVPRNASLRRLDQSWRLTPDNRDEVIVVGRVAPVAGPAEDILTGPNAPAKAWLKGLPGAGERRPTPGTARQETWVRFYLPVR</sequence>
<name>A0A6M5YFG1_9BACT</name>
<keyword evidence="1" id="KW-1133">Transmembrane helix</keyword>
<evidence type="ECO:0000256" key="2">
    <source>
        <dbReference type="SAM" id="SignalP"/>
    </source>
</evidence>
<dbReference type="Gene3D" id="3.40.50.880">
    <property type="match status" value="1"/>
</dbReference>
<evidence type="ECO:0000313" key="4">
    <source>
        <dbReference type="Proteomes" id="UP000503447"/>
    </source>
</evidence>
<dbReference type="InterPro" id="IPR029062">
    <property type="entry name" value="Class_I_gatase-like"/>
</dbReference>
<evidence type="ECO:0000256" key="1">
    <source>
        <dbReference type="SAM" id="Phobius"/>
    </source>
</evidence>
<organism evidence="3 4">
    <name type="scientific">Frigoriglobus tundricola</name>
    <dbReference type="NCBI Taxonomy" id="2774151"/>
    <lineage>
        <taxon>Bacteria</taxon>
        <taxon>Pseudomonadati</taxon>
        <taxon>Planctomycetota</taxon>
        <taxon>Planctomycetia</taxon>
        <taxon>Gemmatales</taxon>
        <taxon>Gemmataceae</taxon>
        <taxon>Frigoriglobus</taxon>
    </lineage>
</organism>
<dbReference type="AlphaFoldDB" id="A0A6M5YFG1"/>
<dbReference type="KEGG" id="ftj:FTUN_0236"/>
<keyword evidence="4" id="KW-1185">Reference proteome</keyword>
<reference evidence="4" key="1">
    <citation type="submission" date="2020-05" db="EMBL/GenBank/DDBJ databases">
        <title>Frigoriglobus tundricola gen. nov., sp. nov., a psychrotolerant cellulolytic planctomycete of the family Gemmataceae with two divergent copies of 16S rRNA gene.</title>
        <authorList>
            <person name="Kulichevskaya I.S."/>
            <person name="Ivanova A.A."/>
            <person name="Naumoff D.G."/>
            <person name="Beletsky A.V."/>
            <person name="Rijpstra W.I.C."/>
            <person name="Sinninghe Damste J.S."/>
            <person name="Mardanov A.V."/>
            <person name="Ravin N.V."/>
            <person name="Dedysh S.N."/>
        </authorList>
    </citation>
    <scope>NUCLEOTIDE SEQUENCE [LARGE SCALE GENOMIC DNA]</scope>
    <source>
        <strain evidence="4">PL17</strain>
    </source>
</reference>
<feature type="chain" id="PRO_5026674380" description="Glutamine amidotransferase domain-containing protein" evidence="2">
    <location>
        <begin position="27"/>
        <end position="798"/>
    </location>
</feature>
<feature type="signal peptide" evidence="2">
    <location>
        <begin position="1"/>
        <end position="26"/>
    </location>
</feature>
<proteinExistence type="predicted"/>
<accession>A0A6M5YFG1</accession>
<dbReference type="RefSeq" id="WP_171469084.1">
    <property type="nucleotide sequence ID" value="NZ_CP053452.2"/>
</dbReference>